<evidence type="ECO:0000313" key="1">
    <source>
        <dbReference type="EMBL" id="GFD01786.1"/>
    </source>
</evidence>
<sequence length="123" mass="14424">MVNIRQSTLEFSGPAFDEAVQRAINALLPGLTSQITSELCQNGAGEMPREEKRMWQHCHVRTFVRFSFAIFPYVRAAKYEREYYTIPQREDELTGEFMKRFLRLTSFVRKKAGPTEEQAKHFK</sequence>
<evidence type="ECO:0008006" key="2">
    <source>
        <dbReference type="Google" id="ProtNLM"/>
    </source>
</evidence>
<name>A0A699SYR2_TANCI</name>
<proteinExistence type="predicted"/>
<accession>A0A699SYR2</accession>
<comment type="caution">
    <text evidence="1">The sequence shown here is derived from an EMBL/GenBank/DDBJ whole genome shotgun (WGS) entry which is preliminary data.</text>
</comment>
<reference evidence="1" key="1">
    <citation type="journal article" date="2019" name="Sci. Rep.">
        <title>Draft genome of Tanacetum cinerariifolium, the natural source of mosquito coil.</title>
        <authorList>
            <person name="Yamashiro T."/>
            <person name="Shiraishi A."/>
            <person name="Satake H."/>
            <person name="Nakayama K."/>
        </authorList>
    </citation>
    <scope>NUCLEOTIDE SEQUENCE</scope>
</reference>
<gene>
    <name evidence="1" type="ORF">Tci_873755</name>
</gene>
<dbReference type="AlphaFoldDB" id="A0A699SYR2"/>
<dbReference type="EMBL" id="BKCJ011193577">
    <property type="protein sequence ID" value="GFD01786.1"/>
    <property type="molecule type" value="Genomic_DNA"/>
</dbReference>
<protein>
    <recommendedName>
        <fullName evidence="2">Zinc finger, CCHC-type, retrotransposon Gag domain protein</fullName>
    </recommendedName>
</protein>
<organism evidence="1">
    <name type="scientific">Tanacetum cinerariifolium</name>
    <name type="common">Dalmatian daisy</name>
    <name type="synonym">Chrysanthemum cinerariifolium</name>
    <dbReference type="NCBI Taxonomy" id="118510"/>
    <lineage>
        <taxon>Eukaryota</taxon>
        <taxon>Viridiplantae</taxon>
        <taxon>Streptophyta</taxon>
        <taxon>Embryophyta</taxon>
        <taxon>Tracheophyta</taxon>
        <taxon>Spermatophyta</taxon>
        <taxon>Magnoliopsida</taxon>
        <taxon>eudicotyledons</taxon>
        <taxon>Gunneridae</taxon>
        <taxon>Pentapetalae</taxon>
        <taxon>asterids</taxon>
        <taxon>campanulids</taxon>
        <taxon>Asterales</taxon>
        <taxon>Asteraceae</taxon>
        <taxon>Asteroideae</taxon>
        <taxon>Anthemideae</taxon>
        <taxon>Anthemidinae</taxon>
        <taxon>Tanacetum</taxon>
    </lineage>
</organism>